<evidence type="ECO:0000256" key="13">
    <source>
        <dbReference type="SAM" id="Phobius"/>
    </source>
</evidence>
<feature type="region of interest" description="Disordered" evidence="12">
    <location>
        <begin position="1"/>
        <end position="38"/>
    </location>
</feature>
<dbReference type="GO" id="GO:0016020">
    <property type="term" value="C:membrane"/>
    <property type="evidence" value="ECO:0007669"/>
    <property type="project" value="InterPro"/>
</dbReference>
<dbReference type="GO" id="GO:0005262">
    <property type="term" value="F:calcium channel activity"/>
    <property type="evidence" value="ECO:0007669"/>
    <property type="project" value="UniProtKB-KW"/>
</dbReference>
<feature type="disulfide bond" evidence="10">
    <location>
        <begin position="198"/>
        <end position="211"/>
    </location>
</feature>
<keyword evidence="5 13" id="KW-1133">Transmembrane helix</keyword>
<keyword evidence="9" id="KW-0406">Ion transport</keyword>
<evidence type="ECO:0000256" key="8">
    <source>
        <dbReference type="ARBA" id="ARBA00023303"/>
    </source>
</evidence>
<feature type="domain" description="EF-hand" evidence="14">
    <location>
        <begin position="617"/>
        <end position="652"/>
    </location>
</feature>
<keyword evidence="7" id="KW-0325">Glycoprotein</keyword>
<dbReference type="GO" id="GO:0005509">
    <property type="term" value="F:calcium ion binding"/>
    <property type="evidence" value="ECO:0007669"/>
    <property type="project" value="InterPro"/>
</dbReference>
<dbReference type="PANTHER" id="PTHR10877">
    <property type="entry name" value="POLYCYSTIN FAMILY MEMBER"/>
    <property type="match status" value="1"/>
</dbReference>
<evidence type="ECO:0000256" key="5">
    <source>
        <dbReference type="ARBA" id="ARBA00022989"/>
    </source>
</evidence>
<keyword evidence="9" id="KW-0813">Transport</keyword>
<evidence type="ECO:0000256" key="6">
    <source>
        <dbReference type="ARBA" id="ARBA00023136"/>
    </source>
</evidence>
<feature type="transmembrane region" description="Helical" evidence="13">
    <location>
        <begin position="465"/>
        <end position="487"/>
    </location>
</feature>
<evidence type="ECO:0000259" key="14">
    <source>
        <dbReference type="PROSITE" id="PS50222"/>
    </source>
</evidence>
<feature type="transmembrane region" description="Helical" evidence="13">
    <location>
        <begin position="368"/>
        <end position="397"/>
    </location>
</feature>
<dbReference type="Pfam" id="PF08016">
    <property type="entry name" value="PKD_channel"/>
    <property type="match status" value="1"/>
</dbReference>
<keyword evidence="6 13" id="KW-0472">Membrane</keyword>
<comment type="similarity">
    <text evidence="2">Belongs to the polycystin family.</text>
</comment>
<protein>
    <recommendedName>
        <fullName evidence="14">EF-hand domain-containing protein</fullName>
    </recommendedName>
</protein>
<reference evidence="15" key="1">
    <citation type="submission" date="2015-12" db="EMBL/GenBank/DDBJ databases">
        <title>De novo transcriptome assembly of four potential Pierce s Disease insect vectors from Arizona vineyards.</title>
        <authorList>
            <person name="Tassone E.E."/>
        </authorList>
    </citation>
    <scope>NUCLEOTIDE SEQUENCE</scope>
</reference>
<dbReference type="InterPro" id="IPR051223">
    <property type="entry name" value="Polycystin"/>
</dbReference>
<accession>A0A1B6D1H5</accession>
<feature type="binding site" evidence="9">
    <location>
        <position position="630"/>
    </location>
    <ligand>
        <name>Ca(2+)</name>
        <dbReference type="ChEBI" id="CHEBI:29108"/>
        <label>2</label>
    </ligand>
</feature>
<keyword evidence="9" id="KW-0109">Calcium transport</keyword>
<evidence type="ECO:0000313" key="15">
    <source>
        <dbReference type="EMBL" id="JAS19506.1"/>
    </source>
</evidence>
<dbReference type="InterPro" id="IPR002048">
    <property type="entry name" value="EF_hand_dom"/>
</dbReference>
<dbReference type="PROSITE" id="PS50222">
    <property type="entry name" value="EF_HAND_2"/>
    <property type="match status" value="1"/>
</dbReference>
<dbReference type="Gene3D" id="1.10.287.70">
    <property type="match status" value="1"/>
</dbReference>
<feature type="transmembrane region" description="Helical" evidence="13">
    <location>
        <begin position="529"/>
        <end position="549"/>
    </location>
</feature>
<keyword evidence="8 9" id="KW-0407">Ion channel</keyword>
<dbReference type="PANTHER" id="PTHR10877:SF183">
    <property type="entry name" value="AT14535P-RELATED"/>
    <property type="match status" value="1"/>
</dbReference>
<keyword evidence="11" id="KW-0175">Coiled coil</keyword>
<evidence type="ECO:0000256" key="2">
    <source>
        <dbReference type="ARBA" id="ARBA00007200"/>
    </source>
</evidence>
<keyword evidence="3 9" id="KW-0107">Calcium channel</keyword>
<evidence type="ECO:0000256" key="12">
    <source>
        <dbReference type="SAM" id="MobiDB-lite"/>
    </source>
</evidence>
<evidence type="ECO:0000256" key="9">
    <source>
        <dbReference type="PIRSR" id="PIRSR603915-1"/>
    </source>
</evidence>
<keyword evidence="4 13" id="KW-0812">Transmembrane</keyword>
<evidence type="ECO:0000256" key="7">
    <source>
        <dbReference type="ARBA" id="ARBA00023180"/>
    </source>
</evidence>
<evidence type="ECO:0000256" key="3">
    <source>
        <dbReference type="ARBA" id="ARBA00022673"/>
    </source>
</evidence>
<dbReference type="InterPro" id="IPR013122">
    <property type="entry name" value="PKD1_2_channel"/>
</dbReference>
<dbReference type="Pfam" id="PF20519">
    <property type="entry name" value="Polycystin_dom"/>
    <property type="match status" value="1"/>
</dbReference>
<dbReference type="GO" id="GO:0012505">
    <property type="term" value="C:endomembrane system"/>
    <property type="evidence" value="ECO:0007669"/>
    <property type="project" value="UniProtKB-SubCell"/>
</dbReference>
<proteinExistence type="inferred from homology"/>
<keyword evidence="9" id="KW-0479">Metal-binding</keyword>
<dbReference type="PRINTS" id="PR01433">
    <property type="entry name" value="POLYCYSTIN2"/>
</dbReference>
<evidence type="ECO:0000256" key="11">
    <source>
        <dbReference type="SAM" id="Coils"/>
    </source>
</evidence>
<feature type="binding site" evidence="9">
    <location>
        <position position="634"/>
    </location>
    <ligand>
        <name>Ca(2+)</name>
        <dbReference type="ChEBI" id="CHEBI:29108"/>
        <label>2</label>
    </ligand>
</feature>
<name>A0A1B6D1H5_9HEMI</name>
<dbReference type="GO" id="GO:0050982">
    <property type="term" value="P:detection of mechanical stimulus"/>
    <property type="evidence" value="ECO:0007669"/>
    <property type="project" value="TreeGrafter"/>
</dbReference>
<evidence type="ECO:0000256" key="4">
    <source>
        <dbReference type="ARBA" id="ARBA00022692"/>
    </source>
</evidence>
<feature type="compositionally biased region" description="Polar residues" evidence="12">
    <location>
        <begin position="1"/>
        <end position="20"/>
    </location>
</feature>
<dbReference type="InterPro" id="IPR046791">
    <property type="entry name" value="Polycystin_dom"/>
</dbReference>
<sequence>MTQSSSPTRVENEIKSNTSFRNRRKVNESEMLQSKQNSAENTALNKIGMSYGFKRRKPFLKFMKTKDISYYFEREVYIKCYLKEVLIFIGFLITVIMLAESENTTIDNYYAKVVTNLYIKTQFTVSNKQYRNYFLKISVLDDIWPYIDTVLLRNFYWKYWYHGNVSELLADDYQKVMYENKLIGVPRMKQVRVKNDSCEILKEFKSKFSKCYAIFSTETEDTTAFGPANTSAWIYHSQEELGSHGISGELSRYGGGGFYMDFNLTEDTSNYTLSVLKKNVWIDRATRFITIDFTLYNANINCFCFAKLMFELMATGAVVPSYEFVTLRFKQSTTTWQYILIIFTTIFIAYLFYYIFEEFYEMMYFRWFYFTMFWNWIDILIICLCLGYIALFAYLHIYERNHFDNLLKADENHPVFDDVLVAKKWYKNMISLVLMLSWFKFAKYLGLSHGMHIMLTTVRKAVPHIFYFALMYFMVVSAFAQLGNLIFGTTVQDFRSFLKSFMSLLRIMVADFDFSAIEQAHSFLGPLYFFLYIFFVFILLTSMFLAIMVDTYSQTRQEINARGVQFQVVDLFGRWFTSFLKLIGLKKLTNLRQMRAEEAVARARLQDIRNLFYKCGFLEAEIEYIFNKFDISEDKIIRPEELNQLLTQLKDLMKEKPEEKAAVSPDNRYEELEELDNIQNQIENMEQEVQGLHEKLDTTLQKINKILERMQK</sequence>
<gene>
    <name evidence="15" type="ORF">g.5596</name>
</gene>
<evidence type="ECO:0000256" key="10">
    <source>
        <dbReference type="PIRSR" id="PIRSR603915-2"/>
    </source>
</evidence>
<keyword evidence="9" id="KW-0106">Calcium</keyword>
<dbReference type="AlphaFoldDB" id="A0A1B6D1H5"/>
<organism evidence="15">
    <name type="scientific">Clastoptera arizonana</name>
    <name type="common">Arizona spittle bug</name>
    <dbReference type="NCBI Taxonomy" id="38151"/>
    <lineage>
        <taxon>Eukaryota</taxon>
        <taxon>Metazoa</taxon>
        <taxon>Ecdysozoa</taxon>
        <taxon>Arthropoda</taxon>
        <taxon>Hexapoda</taxon>
        <taxon>Insecta</taxon>
        <taxon>Pterygota</taxon>
        <taxon>Neoptera</taxon>
        <taxon>Paraneoptera</taxon>
        <taxon>Hemiptera</taxon>
        <taxon>Auchenorrhyncha</taxon>
        <taxon>Cercopoidea</taxon>
        <taxon>Clastopteridae</taxon>
        <taxon>Clastoptera</taxon>
    </lineage>
</organism>
<dbReference type="InterPro" id="IPR003915">
    <property type="entry name" value="PKD_2"/>
</dbReference>
<dbReference type="Gene3D" id="1.10.238.10">
    <property type="entry name" value="EF-hand"/>
    <property type="match status" value="1"/>
</dbReference>
<feature type="transmembrane region" description="Helical" evidence="13">
    <location>
        <begin position="425"/>
        <end position="445"/>
    </location>
</feature>
<evidence type="ECO:0000256" key="1">
    <source>
        <dbReference type="ARBA" id="ARBA00004127"/>
    </source>
</evidence>
<dbReference type="EMBL" id="GEDC01017792">
    <property type="protein sequence ID" value="JAS19506.1"/>
    <property type="molecule type" value="Transcribed_RNA"/>
</dbReference>
<comment type="subcellular location">
    <subcellularLocation>
        <location evidence="1">Endomembrane system</location>
        <topology evidence="1">Multi-pass membrane protein</topology>
    </subcellularLocation>
</comment>
<feature type="coiled-coil region" evidence="11">
    <location>
        <begin position="642"/>
        <end position="702"/>
    </location>
</feature>
<feature type="transmembrane region" description="Helical" evidence="13">
    <location>
        <begin position="336"/>
        <end position="356"/>
    </location>
</feature>
<feature type="binding site" evidence="9">
    <location>
        <position position="641"/>
    </location>
    <ligand>
        <name>Ca(2+)</name>
        <dbReference type="ChEBI" id="CHEBI:29108"/>
        <label>2</label>
    </ligand>
</feature>